<gene>
    <name evidence="1" type="ORF">ANANG_G00128060</name>
</gene>
<dbReference type="EMBL" id="JAFIRN010000006">
    <property type="protein sequence ID" value="KAG5847616.1"/>
    <property type="molecule type" value="Genomic_DNA"/>
</dbReference>
<dbReference type="Proteomes" id="UP001044222">
    <property type="component" value="Chromosome 6"/>
</dbReference>
<organism evidence="1 2">
    <name type="scientific">Anguilla anguilla</name>
    <name type="common">European freshwater eel</name>
    <name type="synonym">Muraena anguilla</name>
    <dbReference type="NCBI Taxonomy" id="7936"/>
    <lineage>
        <taxon>Eukaryota</taxon>
        <taxon>Metazoa</taxon>
        <taxon>Chordata</taxon>
        <taxon>Craniata</taxon>
        <taxon>Vertebrata</taxon>
        <taxon>Euteleostomi</taxon>
        <taxon>Actinopterygii</taxon>
        <taxon>Neopterygii</taxon>
        <taxon>Teleostei</taxon>
        <taxon>Anguilliformes</taxon>
        <taxon>Anguillidae</taxon>
        <taxon>Anguilla</taxon>
    </lineage>
</organism>
<evidence type="ECO:0000313" key="1">
    <source>
        <dbReference type="EMBL" id="KAG5847616.1"/>
    </source>
</evidence>
<evidence type="ECO:0000313" key="2">
    <source>
        <dbReference type="Proteomes" id="UP001044222"/>
    </source>
</evidence>
<name>A0A9D3S014_ANGAN</name>
<reference evidence="1" key="1">
    <citation type="submission" date="2021-01" db="EMBL/GenBank/DDBJ databases">
        <title>A chromosome-scale assembly of European eel, Anguilla anguilla.</title>
        <authorList>
            <person name="Henkel C."/>
            <person name="Jong-Raadsen S.A."/>
            <person name="Dufour S."/>
            <person name="Weltzien F.-A."/>
            <person name="Palstra A.P."/>
            <person name="Pelster B."/>
            <person name="Spaink H.P."/>
            <person name="Van Den Thillart G.E."/>
            <person name="Jansen H."/>
            <person name="Zahm M."/>
            <person name="Klopp C."/>
            <person name="Cedric C."/>
            <person name="Louis A."/>
            <person name="Berthelot C."/>
            <person name="Parey E."/>
            <person name="Roest Crollius H."/>
            <person name="Montfort J."/>
            <person name="Robinson-Rechavi M."/>
            <person name="Bucao C."/>
            <person name="Bouchez O."/>
            <person name="Gislard M."/>
            <person name="Lluch J."/>
            <person name="Milhes M."/>
            <person name="Lampietro C."/>
            <person name="Lopez Roques C."/>
            <person name="Donnadieu C."/>
            <person name="Braasch I."/>
            <person name="Desvignes T."/>
            <person name="Postlethwait J."/>
            <person name="Bobe J."/>
            <person name="Guiguen Y."/>
            <person name="Dirks R."/>
        </authorList>
    </citation>
    <scope>NUCLEOTIDE SEQUENCE</scope>
    <source>
        <strain evidence="1">Tag_6206</strain>
        <tissue evidence="1">Liver</tissue>
    </source>
</reference>
<sequence length="67" mass="7452">MCARGGELPDWKARAAFAEERRQSRALPEARFQHRLTPVHRFCASQVTARPASAVGVHLKENAVPVD</sequence>
<accession>A0A9D3S014</accession>
<protein>
    <submittedName>
        <fullName evidence="1">Uncharacterized protein</fullName>
    </submittedName>
</protein>
<proteinExistence type="predicted"/>
<keyword evidence="2" id="KW-1185">Reference proteome</keyword>
<comment type="caution">
    <text evidence="1">The sequence shown here is derived from an EMBL/GenBank/DDBJ whole genome shotgun (WGS) entry which is preliminary data.</text>
</comment>
<dbReference type="AlphaFoldDB" id="A0A9D3S014"/>